<dbReference type="Proteomes" id="UP000319976">
    <property type="component" value="Chromosome"/>
</dbReference>
<organism evidence="2 3">
    <name type="scientific">Calycomorphotria hydatis</name>
    <dbReference type="NCBI Taxonomy" id="2528027"/>
    <lineage>
        <taxon>Bacteria</taxon>
        <taxon>Pseudomonadati</taxon>
        <taxon>Planctomycetota</taxon>
        <taxon>Planctomycetia</taxon>
        <taxon>Planctomycetales</taxon>
        <taxon>Planctomycetaceae</taxon>
        <taxon>Calycomorphotria</taxon>
    </lineage>
</organism>
<accession>A0A517T5J9</accession>
<name>A0A517T5J9_9PLAN</name>
<evidence type="ECO:0000313" key="2">
    <source>
        <dbReference type="EMBL" id="QDT63634.1"/>
    </source>
</evidence>
<reference evidence="2 3" key="1">
    <citation type="submission" date="2019-02" db="EMBL/GenBank/DDBJ databases">
        <title>Deep-cultivation of Planctomycetes and their phenomic and genomic characterization uncovers novel biology.</title>
        <authorList>
            <person name="Wiegand S."/>
            <person name="Jogler M."/>
            <person name="Boedeker C."/>
            <person name="Pinto D."/>
            <person name="Vollmers J."/>
            <person name="Rivas-Marin E."/>
            <person name="Kohn T."/>
            <person name="Peeters S.H."/>
            <person name="Heuer A."/>
            <person name="Rast P."/>
            <person name="Oberbeckmann S."/>
            <person name="Bunk B."/>
            <person name="Jeske O."/>
            <person name="Meyerdierks A."/>
            <person name="Storesund J.E."/>
            <person name="Kallscheuer N."/>
            <person name="Luecker S."/>
            <person name="Lage O.M."/>
            <person name="Pohl T."/>
            <person name="Merkel B.J."/>
            <person name="Hornburger P."/>
            <person name="Mueller R.-W."/>
            <person name="Bruemmer F."/>
            <person name="Labrenz M."/>
            <person name="Spormann A.M."/>
            <person name="Op den Camp H."/>
            <person name="Overmann J."/>
            <person name="Amann R."/>
            <person name="Jetten M.S.M."/>
            <person name="Mascher T."/>
            <person name="Medema M.H."/>
            <person name="Devos D.P."/>
            <person name="Kaster A.-K."/>
            <person name="Ovreas L."/>
            <person name="Rohde M."/>
            <person name="Galperin M.Y."/>
            <person name="Jogler C."/>
        </authorList>
    </citation>
    <scope>NUCLEOTIDE SEQUENCE [LARGE SCALE GENOMIC DNA]</scope>
    <source>
        <strain evidence="2 3">V22</strain>
    </source>
</reference>
<evidence type="ECO:0000313" key="3">
    <source>
        <dbReference type="Proteomes" id="UP000319976"/>
    </source>
</evidence>
<dbReference type="KEGG" id="chya:V22_08580"/>
<dbReference type="PANTHER" id="PTHR20883">
    <property type="entry name" value="PHYTANOYL-COA DIOXYGENASE DOMAIN CONTAINING 1"/>
    <property type="match status" value="1"/>
</dbReference>
<proteinExistence type="predicted"/>
<dbReference type="EMBL" id="CP036316">
    <property type="protein sequence ID" value="QDT63634.1"/>
    <property type="molecule type" value="Genomic_DNA"/>
</dbReference>
<keyword evidence="2" id="KW-0223">Dioxygenase</keyword>
<dbReference type="Pfam" id="PF05721">
    <property type="entry name" value="PhyH"/>
    <property type="match status" value="1"/>
</dbReference>
<dbReference type="PANTHER" id="PTHR20883:SF48">
    <property type="entry name" value="ECTOINE DIOXYGENASE"/>
    <property type="match status" value="1"/>
</dbReference>
<sequence>MSVSGDSEEEVSEGFSPEEVDRFRTDGYLVVPGAANGEIVERMRQITLDELGRAKEPIEYEADLQYPGAPLSMHDTGGRTARRLKFAYSRDFLFTEWVTSPVIRNRLVQILGSPFVMPLAHHNCIMTKQPHFSSDTGWHQDIRYWSYEKPELVSVWLALGKENRENGCLRVIPGTHTQTLEADRYDQDQFLREDDPRNDSLLDAAIDVELNAGDVLFFHARLFHSATRNYSTEPKFSVVFTFRPEDNRPLPGSRSASMPEMLVH</sequence>
<gene>
    <name evidence="2" type="ORF">V22_08580</name>
</gene>
<protein>
    <submittedName>
        <fullName evidence="2">Phytanoyl-CoA dioxygenase (PhyH)</fullName>
    </submittedName>
</protein>
<comment type="cofactor">
    <cofactor evidence="1">
        <name>Fe(2+)</name>
        <dbReference type="ChEBI" id="CHEBI:29033"/>
    </cofactor>
</comment>
<dbReference type="InterPro" id="IPR008775">
    <property type="entry name" value="Phytyl_CoA_dOase-like"/>
</dbReference>
<dbReference type="Gene3D" id="2.60.120.620">
    <property type="entry name" value="q2cbj1_9rhob like domain"/>
    <property type="match status" value="1"/>
</dbReference>
<dbReference type="OrthoDB" id="9791262at2"/>
<dbReference type="GO" id="GO:0016706">
    <property type="term" value="F:2-oxoglutarate-dependent dioxygenase activity"/>
    <property type="evidence" value="ECO:0007669"/>
    <property type="project" value="UniProtKB-ARBA"/>
</dbReference>
<dbReference type="AlphaFoldDB" id="A0A517T5J9"/>
<evidence type="ECO:0000256" key="1">
    <source>
        <dbReference type="ARBA" id="ARBA00001954"/>
    </source>
</evidence>
<keyword evidence="2" id="KW-0560">Oxidoreductase</keyword>
<keyword evidence="3" id="KW-1185">Reference proteome</keyword>
<dbReference type="SUPFAM" id="SSF51197">
    <property type="entry name" value="Clavaminate synthase-like"/>
    <property type="match status" value="1"/>
</dbReference>
<dbReference type="GO" id="GO:0005506">
    <property type="term" value="F:iron ion binding"/>
    <property type="evidence" value="ECO:0007669"/>
    <property type="project" value="UniProtKB-ARBA"/>
</dbReference>
<dbReference type="RefSeq" id="WP_145260106.1">
    <property type="nucleotide sequence ID" value="NZ_CP036316.1"/>
</dbReference>